<dbReference type="EMBL" id="AZER01000016">
    <property type="protein sequence ID" value="KRL27193.1"/>
    <property type="molecule type" value="Genomic_DNA"/>
</dbReference>
<dbReference type="Gene3D" id="3.90.550.10">
    <property type="entry name" value="Spore Coat Polysaccharide Biosynthesis Protein SpsA, Chain A"/>
    <property type="match status" value="1"/>
</dbReference>
<dbReference type="AlphaFoldDB" id="A0A0R1P536"/>
<dbReference type="OrthoDB" id="9815829at2"/>
<evidence type="ECO:0000256" key="1">
    <source>
        <dbReference type="ARBA" id="ARBA00006739"/>
    </source>
</evidence>
<evidence type="ECO:0000313" key="5">
    <source>
        <dbReference type="EMBL" id="KRL27193.1"/>
    </source>
</evidence>
<keyword evidence="6" id="KW-1185">Reference proteome</keyword>
<dbReference type="STRING" id="1423746.FD27_GL000945"/>
<comment type="similarity">
    <text evidence="1">Belongs to the glycosyltransferase 2 family.</text>
</comment>
<name>A0A0R1P536_9LACO</name>
<dbReference type="InterPro" id="IPR029044">
    <property type="entry name" value="Nucleotide-diphossugar_trans"/>
</dbReference>
<evidence type="ECO:0000256" key="3">
    <source>
        <dbReference type="ARBA" id="ARBA00022679"/>
    </source>
</evidence>
<dbReference type="CDD" id="cd00761">
    <property type="entry name" value="Glyco_tranf_GTA_type"/>
    <property type="match status" value="1"/>
</dbReference>
<reference evidence="5 6" key="1">
    <citation type="journal article" date="2015" name="Genome Announc.">
        <title>Expanding the biotechnology potential of lactobacilli through comparative genomics of 213 strains and associated genera.</title>
        <authorList>
            <person name="Sun Z."/>
            <person name="Harris H.M."/>
            <person name="McCann A."/>
            <person name="Guo C."/>
            <person name="Argimon S."/>
            <person name="Zhang W."/>
            <person name="Yang X."/>
            <person name="Jeffery I.B."/>
            <person name="Cooney J.C."/>
            <person name="Kagawa T.F."/>
            <person name="Liu W."/>
            <person name="Song Y."/>
            <person name="Salvetti E."/>
            <person name="Wrobel A."/>
            <person name="Rasinkangas P."/>
            <person name="Parkhill J."/>
            <person name="Rea M.C."/>
            <person name="O'Sullivan O."/>
            <person name="Ritari J."/>
            <person name="Douillard F.P."/>
            <person name="Paul Ross R."/>
            <person name="Yang R."/>
            <person name="Briner A.E."/>
            <person name="Felis G.E."/>
            <person name="de Vos W.M."/>
            <person name="Barrangou R."/>
            <person name="Klaenhammer T.R."/>
            <person name="Caufield P.W."/>
            <person name="Cui Y."/>
            <person name="Zhang H."/>
            <person name="O'Toole P.W."/>
        </authorList>
    </citation>
    <scope>NUCLEOTIDE SEQUENCE [LARGE SCALE GENOMIC DNA]</scope>
    <source>
        <strain evidence="5 6">DSM 13145</strain>
    </source>
</reference>
<dbReference type="Pfam" id="PF00535">
    <property type="entry name" value="Glycos_transf_2"/>
    <property type="match status" value="1"/>
</dbReference>
<accession>A0A0R1P536</accession>
<dbReference type="SUPFAM" id="SSF53448">
    <property type="entry name" value="Nucleotide-diphospho-sugar transferases"/>
    <property type="match status" value="1"/>
</dbReference>
<dbReference type="GO" id="GO:0016757">
    <property type="term" value="F:glycosyltransferase activity"/>
    <property type="evidence" value="ECO:0007669"/>
    <property type="project" value="UniProtKB-KW"/>
</dbReference>
<evidence type="ECO:0000259" key="4">
    <source>
        <dbReference type="Pfam" id="PF00535"/>
    </source>
</evidence>
<evidence type="ECO:0000313" key="6">
    <source>
        <dbReference type="Proteomes" id="UP000051445"/>
    </source>
</evidence>
<dbReference type="InterPro" id="IPR001173">
    <property type="entry name" value="Glyco_trans_2-like"/>
</dbReference>
<proteinExistence type="inferred from homology"/>
<comment type="caution">
    <text evidence="5">The sequence shown here is derived from an EMBL/GenBank/DDBJ whole genome shotgun (WGS) entry which is preliminary data.</text>
</comment>
<protein>
    <submittedName>
        <fullName evidence="5">Beta(1,3)galactosyltransferase EpsH</fullName>
    </submittedName>
</protein>
<keyword evidence="2 5" id="KW-0328">Glycosyltransferase</keyword>
<organism evidence="5 6">
    <name type="scientific">Limosilactobacillus frumenti DSM 13145</name>
    <dbReference type="NCBI Taxonomy" id="1423746"/>
    <lineage>
        <taxon>Bacteria</taxon>
        <taxon>Bacillati</taxon>
        <taxon>Bacillota</taxon>
        <taxon>Bacilli</taxon>
        <taxon>Lactobacillales</taxon>
        <taxon>Lactobacillaceae</taxon>
        <taxon>Limosilactobacillus</taxon>
    </lineage>
</organism>
<sequence>MQIESTPLISVIIGVHNLSPRWMNAIKSLKDQTYTNWQCIICDDGSTDGSYSKLKNLEKEDSRFTVIKNEYNLGLASALNNCIKHADGEYVARMDDDDVSLPTRLEIEVKFLLNNSNYSFVSTSYFIDNGETLIKKDAINTPSINNFLWTSPFLHPATMFRKQDLQKVNGYTEGKITSRAEDYDLYMKLYSNGYYGYNIPKYLYKYYVGKREVYAKSKYKYRIYESIVRFNGFRRLKIPFVRYFPFVLKPLIIGILPKNLVYKVRTRHDEKYNKNRRSI</sequence>
<feature type="domain" description="Glycosyltransferase 2-like" evidence="4">
    <location>
        <begin position="10"/>
        <end position="149"/>
    </location>
</feature>
<dbReference type="PANTHER" id="PTHR43685:SF5">
    <property type="entry name" value="GLYCOSYLTRANSFERASE EPSE-RELATED"/>
    <property type="match status" value="1"/>
</dbReference>
<dbReference type="PANTHER" id="PTHR43685">
    <property type="entry name" value="GLYCOSYLTRANSFERASE"/>
    <property type="match status" value="1"/>
</dbReference>
<gene>
    <name evidence="5" type="ORF">FD27_GL000945</name>
</gene>
<dbReference type="Proteomes" id="UP000051445">
    <property type="component" value="Unassembled WGS sequence"/>
</dbReference>
<evidence type="ECO:0000256" key="2">
    <source>
        <dbReference type="ARBA" id="ARBA00022676"/>
    </source>
</evidence>
<dbReference type="PATRIC" id="fig|1423746.3.peg.959"/>
<dbReference type="RefSeq" id="WP_057750916.1">
    <property type="nucleotide sequence ID" value="NZ_AZER01000016.1"/>
</dbReference>
<keyword evidence="3 5" id="KW-0808">Transferase</keyword>
<dbReference type="InterPro" id="IPR050834">
    <property type="entry name" value="Glycosyltransf_2"/>
</dbReference>